<sequence>MLVEDERFVLDDKVKDYEAKSDDKEFYRIEGKFYEKNKIFEPLKNELKEEGTAVLRTDYTLSDKEFMKIAQEVVEGYGSGELGGYYWLGVIYLTDEEGREK</sequence>
<accession>K1SJ42</accession>
<name>K1SJ42_9ZZZZ</name>
<evidence type="ECO:0000313" key="1">
    <source>
        <dbReference type="EMBL" id="EKC60687.1"/>
    </source>
</evidence>
<gene>
    <name evidence="1" type="ORF">OBE_08847</name>
</gene>
<reference evidence="1" key="1">
    <citation type="journal article" date="2013" name="Environ. Microbiol.">
        <title>Microbiota from the distal guts of lean and obese adolescents exhibit partial functional redundancy besides clear differences in community structure.</title>
        <authorList>
            <person name="Ferrer M."/>
            <person name="Ruiz A."/>
            <person name="Lanza F."/>
            <person name="Haange S.B."/>
            <person name="Oberbach A."/>
            <person name="Till H."/>
            <person name="Bargiela R."/>
            <person name="Campoy C."/>
            <person name="Segura M.T."/>
            <person name="Richter M."/>
            <person name="von Bergen M."/>
            <person name="Seifert J."/>
            <person name="Suarez A."/>
        </authorList>
    </citation>
    <scope>NUCLEOTIDE SEQUENCE</scope>
</reference>
<proteinExistence type="predicted"/>
<comment type="caution">
    <text evidence="1">The sequence shown here is derived from an EMBL/GenBank/DDBJ whole genome shotgun (WGS) entry which is preliminary data.</text>
</comment>
<dbReference type="EMBL" id="AJWZ01006118">
    <property type="protein sequence ID" value="EKC60687.1"/>
    <property type="molecule type" value="Genomic_DNA"/>
</dbReference>
<organism evidence="1">
    <name type="scientific">human gut metagenome</name>
    <dbReference type="NCBI Taxonomy" id="408170"/>
    <lineage>
        <taxon>unclassified sequences</taxon>
        <taxon>metagenomes</taxon>
        <taxon>organismal metagenomes</taxon>
    </lineage>
</organism>
<dbReference type="AlphaFoldDB" id="K1SJ42"/>
<protein>
    <submittedName>
        <fullName evidence="1">Uncharacterized protein</fullName>
    </submittedName>
</protein>